<evidence type="ECO:0000313" key="2">
    <source>
        <dbReference type="Proteomes" id="UP000632063"/>
    </source>
</evidence>
<dbReference type="EMBL" id="JACYXI010000014">
    <property type="protein sequence ID" value="MBD8893570.1"/>
    <property type="molecule type" value="Genomic_DNA"/>
</dbReference>
<name>A0ABR9CRV6_9HYPH</name>
<accession>A0ABR9CRV6</accession>
<keyword evidence="2" id="KW-1185">Reference proteome</keyword>
<protein>
    <submittedName>
        <fullName evidence="1">Uncharacterized protein</fullName>
    </submittedName>
</protein>
<reference evidence="1 2" key="2">
    <citation type="journal article" date="2021" name="Int. J. Syst. Evol. Microbiol.">
        <title>Roseibium litorale sp. nov., isolated from a tidal flat sediment and proposal for the reclassification of Labrenzia polysiphoniae as Roseibium polysiphoniae comb. nov.</title>
        <authorList>
            <person name="Liu Y."/>
            <person name="Pei T."/>
            <person name="Du J."/>
            <person name="Chao M."/>
            <person name="Deng M.R."/>
            <person name="Zhu H."/>
        </authorList>
    </citation>
    <scope>NUCLEOTIDE SEQUENCE [LARGE SCALE GENOMIC DNA]</scope>
    <source>
        <strain evidence="1 2">4C16A</strain>
    </source>
</reference>
<comment type="caution">
    <text evidence="1">The sequence shown here is derived from an EMBL/GenBank/DDBJ whole genome shotgun (WGS) entry which is preliminary data.</text>
</comment>
<dbReference type="Proteomes" id="UP000632063">
    <property type="component" value="Unassembled WGS sequence"/>
</dbReference>
<dbReference type="InterPro" id="IPR009744">
    <property type="entry name" value="VirC1"/>
</dbReference>
<sequence>MKLAMREQISLSAAILKTRVPTGKLTVAQNRTSDLLDKLPAFSNVLHNRNAFEDMKFRGLLHKSLEKTVANPNDKLFAKNFQTAIDEADAIALDILGELED</sequence>
<proteinExistence type="predicted"/>
<dbReference type="Pfam" id="PF07015">
    <property type="entry name" value="VirC1"/>
    <property type="match status" value="1"/>
</dbReference>
<reference evidence="2" key="1">
    <citation type="submission" date="2020-09" db="EMBL/GenBank/DDBJ databases">
        <title>The genome sequence of strain Labrenzia suaedae 4C16A.</title>
        <authorList>
            <person name="Liu Y."/>
        </authorList>
    </citation>
    <scope>NUCLEOTIDE SEQUENCE [LARGE SCALE GENOMIC DNA]</scope>
    <source>
        <strain evidence="2">4C16A</strain>
    </source>
</reference>
<organism evidence="1 2">
    <name type="scientific">Roseibium litorale</name>
    <dbReference type="NCBI Taxonomy" id="2803841"/>
    <lineage>
        <taxon>Bacteria</taxon>
        <taxon>Pseudomonadati</taxon>
        <taxon>Pseudomonadota</taxon>
        <taxon>Alphaproteobacteria</taxon>
        <taxon>Hyphomicrobiales</taxon>
        <taxon>Stappiaceae</taxon>
        <taxon>Roseibium</taxon>
    </lineage>
</organism>
<gene>
    <name evidence="1" type="ORF">IG616_18640</name>
</gene>
<evidence type="ECO:0000313" key="1">
    <source>
        <dbReference type="EMBL" id="MBD8893570.1"/>
    </source>
</evidence>